<dbReference type="VEuPathDB" id="FungiDB:PC110_g13577"/>
<dbReference type="SUPFAM" id="SSF50630">
    <property type="entry name" value="Acid proteases"/>
    <property type="match status" value="1"/>
</dbReference>
<feature type="region of interest" description="Disordered" evidence="1">
    <location>
        <begin position="58"/>
        <end position="95"/>
    </location>
</feature>
<gene>
    <name evidence="2" type="ORF">PC117_g8536</name>
</gene>
<proteinExistence type="predicted"/>
<evidence type="ECO:0008006" key="4">
    <source>
        <dbReference type="Google" id="ProtNLM"/>
    </source>
</evidence>
<evidence type="ECO:0000256" key="1">
    <source>
        <dbReference type="SAM" id="MobiDB-lite"/>
    </source>
</evidence>
<dbReference type="Gene3D" id="2.40.70.10">
    <property type="entry name" value="Acid Proteases"/>
    <property type="match status" value="1"/>
</dbReference>
<organism evidence="2 3">
    <name type="scientific">Phytophthora cactorum</name>
    <dbReference type="NCBI Taxonomy" id="29920"/>
    <lineage>
        <taxon>Eukaryota</taxon>
        <taxon>Sar</taxon>
        <taxon>Stramenopiles</taxon>
        <taxon>Oomycota</taxon>
        <taxon>Peronosporomycetes</taxon>
        <taxon>Peronosporales</taxon>
        <taxon>Peronosporaceae</taxon>
        <taxon>Phytophthora</taxon>
    </lineage>
</organism>
<reference evidence="2" key="1">
    <citation type="submission" date="2018-10" db="EMBL/GenBank/DDBJ databases">
        <title>Effector identification in a new, highly contiguous assembly of the strawberry crown rot pathogen Phytophthora cactorum.</title>
        <authorList>
            <person name="Armitage A.D."/>
            <person name="Nellist C.F."/>
            <person name="Bates H."/>
            <person name="Vickerstaff R.J."/>
            <person name="Harrison R.J."/>
        </authorList>
    </citation>
    <scope>NUCLEOTIDE SEQUENCE</scope>
    <source>
        <strain evidence="2">4040</strain>
    </source>
</reference>
<sequence length="299" mass="33569">MTKRRATEDANSSDEEESYEHSIPVLIFLPVLPLKNRSIALEALVQWERRRSEYEAKMKAHCRSSGDNYDHVTQKGDKKTDKKPFSQREPPSPFPKCQEMHWFDDCTKATEAEKVARQKLREASMKRLQKFLPTTSRPVTINGVLELPCCPDTGSDLTVLNRSHWTQLLAADPTVTQISLDTPVQILTYGANPVVASSKSMLHILIHTAAGPVQQSEDLPCLIVDKDYDEFIIGRDLLGTLEIGVGKQLEQLAAHRDAETSGDPSDLEAEEPPVNQGHTTTDKEIRVVVEALIQRYLEN</sequence>
<feature type="compositionally biased region" description="Basic and acidic residues" evidence="1">
    <location>
        <begin position="68"/>
        <end position="86"/>
    </location>
</feature>
<feature type="region of interest" description="Disordered" evidence="1">
    <location>
        <begin position="254"/>
        <end position="281"/>
    </location>
</feature>
<accession>A0A8T1E0U3</accession>
<dbReference type="AlphaFoldDB" id="A0A8T1E0U3"/>
<dbReference type="InterPro" id="IPR021109">
    <property type="entry name" value="Peptidase_aspartic_dom_sf"/>
</dbReference>
<comment type="caution">
    <text evidence="2">The sequence shown here is derived from an EMBL/GenBank/DDBJ whole genome shotgun (WGS) entry which is preliminary data.</text>
</comment>
<dbReference type="Proteomes" id="UP000736787">
    <property type="component" value="Unassembled WGS sequence"/>
</dbReference>
<evidence type="ECO:0000313" key="2">
    <source>
        <dbReference type="EMBL" id="KAG2945333.1"/>
    </source>
</evidence>
<protein>
    <recommendedName>
        <fullName evidence="4">Aspartic peptidase domain</fullName>
    </recommendedName>
</protein>
<dbReference type="EMBL" id="RCMK01000185">
    <property type="protein sequence ID" value="KAG2945333.1"/>
    <property type="molecule type" value="Genomic_DNA"/>
</dbReference>
<name>A0A8T1E0U3_9STRA</name>
<evidence type="ECO:0000313" key="3">
    <source>
        <dbReference type="Proteomes" id="UP000736787"/>
    </source>
</evidence>